<sequence>MINPPDFGFGERLPLPPAGQPESLPYPADPSHGFGRVLTASADTRQGTSLSTESASGCGCDPRYPRNRQLTPRVSARYRNPGLNFAAAEVAALVQRILYPVPGIWLGPVSVHLPSGNVILQLPTPRGGPYDASPVFTYNSQAAKSSGGRGYGISDLYHPTVVQSGSSAWLTSGTGRVLEYSGVGTGSFGTAPASTRNGLQGKAGGGWIEQQPDGLQWHYLSSGLLDKIVSPSGDEWLIQRNSCLVSAIVGPGGRTTTISGDYDSTYTVTQPGGRTTVFTVENRLLTSVTYPTGAVLHLDYGDHNLLKRFVDGEGNETLFAYDRADRLTRITTAEGNVYQYRYLFPETVYDTDYYIEVTDPASHVTTVVHDCNVVRAVINPLGQRTTFAWEGTGDSRLQAVVDANSHATTLTYTRLGTGVLALSGIERPVVGTLSFGYDSSSRCISIEDYDGNTTSLEWDSA</sequence>
<evidence type="ECO:0000313" key="2">
    <source>
        <dbReference type="EMBL" id="TWW08492.1"/>
    </source>
</evidence>
<gene>
    <name evidence="2" type="ORF">E3A20_23790</name>
</gene>
<dbReference type="NCBIfam" id="TIGR01643">
    <property type="entry name" value="YD_repeat_2x"/>
    <property type="match status" value="1"/>
</dbReference>
<keyword evidence="3" id="KW-1185">Reference proteome</keyword>
<dbReference type="InterPro" id="IPR031325">
    <property type="entry name" value="RHS_repeat"/>
</dbReference>
<reference evidence="2 3" key="2">
    <citation type="submission" date="2019-08" db="EMBL/GenBank/DDBJ databases">
        <authorList>
            <person name="Henke P."/>
        </authorList>
    </citation>
    <scope>NUCLEOTIDE SEQUENCE [LARGE SCALE GENOMIC DNA]</scope>
    <source>
        <strain evidence="2">Phe10_nw2017</strain>
    </source>
</reference>
<dbReference type="EMBL" id="SRHE01000640">
    <property type="protein sequence ID" value="TWW08492.1"/>
    <property type="molecule type" value="Genomic_DNA"/>
</dbReference>
<dbReference type="Gene3D" id="2.180.10.10">
    <property type="entry name" value="RHS repeat-associated core"/>
    <property type="match status" value="2"/>
</dbReference>
<feature type="region of interest" description="Disordered" evidence="1">
    <location>
        <begin position="1"/>
        <end position="66"/>
    </location>
</feature>
<organism evidence="2 3">
    <name type="scientific">Planctomyces bekefii</name>
    <dbReference type="NCBI Taxonomy" id="1653850"/>
    <lineage>
        <taxon>Bacteria</taxon>
        <taxon>Pseudomonadati</taxon>
        <taxon>Planctomycetota</taxon>
        <taxon>Planctomycetia</taxon>
        <taxon>Planctomycetales</taxon>
        <taxon>Planctomycetaceae</taxon>
        <taxon>Planctomyces</taxon>
    </lineage>
</organism>
<evidence type="ECO:0000313" key="3">
    <source>
        <dbReference type="Proteomes" id="UP000321083"/>
    </source>
</evidence>
<dbReference type="Pfam" id="PF05593">
    <property type="entry name" value="RHS_repeat"/>
    <property type="match status" value="1"/>
</dbReference>
<feature type="compositionally biased region" description="Polar residues" evidence="1">
    <location>
        <begin position="41"/>
        <end position="55"/>
    </location>
</feature>
<reference evidence="2 3" key="1">
    <citation type="submission" date="2019-08" db="EMBL/GenBank/DDBJ databases">
        <title>100 year-old enigma solved: identification of Planctomyces bekefii, the type genus and species of the phylum Planctomycetes.</title>
        <authorList>
            <person name="Svetlana D.N."/>
            <person name="Overmann J."/>
        </authorList>
    </citation>
    <scope>NUCLEOTIDE SEQUENCE [LARGE SCALE GENOMIC DNA]</scope>
    <source>
        <strain evidence="2">Phe10_nw2017</strain>
    </source>
</reference>
<evidence type="ECO:0000256" key="1">
    <source>
        <dbReference type="SAM" id="MobiDB-lite"/>
    </source>
</evidence>
<protein>
    <recommendedName>
        <fullName evidence="4">Type IV secretion protein Rhs</fullName>
    </recommendedName>
</protein>
<proteinExistence type="predicted"/>
<dbReference type="InterPro" id="IPR006530">
    <property type="entry name" value="YD"/>
</dbReference>
<name>A0A5C6M362_9PLAN</name>
<dbReference type="Proteomes" id="UP000321083">
    <property type="component" value="Unassembled WGS sequence"/>
</dbReference>
<accession>A0A5C6M362</accession>
<dbReference type="AlphaFoldDB" id="A0A5C6M362"/>
<comment type="caution">
    <text evidence="2">The sequence shown here is derived from an EMBL/GenBank/DDBJ whole genome shotgun (WGS) entry which is preliminary data.</text>
</comment>
<evidence type="ECO:0008006" key="4">
    <source>
        <dbReference type="Google" id="ProtNLM"/>
    </source>
</evidence>
<feature type="non-terminal residue" evidence="2">
    <location>
        <position position="461"/>
    </location>
</feature>